<evidence type="ECO:0000313" key="2">
    <source>
        <dbReference type="EMBL" id="QFQ12566.1"/>
    </source>
</evidence>
<gene>
    <name evidence="2" type="ORF">C7Y71_005805</name>
</gene>
<evidence type="ECO:0000313" key="3">
    <source>
        <dbReference type="Proteomes" id="UP000249375"/>
    </source>
</evidence>
<dbReference type="Proteomes" id="UP000249375">
    <property type="component" value="Chromosome"/>
</dbReference>
<sequence>MKRIFVSLLVIVMMLPALAQQLQVEKRVNSLLTFPEFRKAKVLQSFNRSVEADANIYLGKSTLVYKDSNQIKEALNASIVGVQFDDSTKYIIINYADRRMAKVVSQRNYNFLLCVTTVDLEKYNEETRGGANLPFFEIDGGLYGPSAFLETDGDKWEDSKGYPLKDQYFFSVKGTIVPANETAIKPYISKDFKEAFKNKMADRWWSWKDPNNLKDILLFLPE</sequence>
<feature type="chain" id="PRO_5024279322" evidence="1">
    <location>
        <begin position="20"/>
        <end position="222"/>
    </location>
</feature>
<dbReference type="AlphaFoldDB" id="A0A5P8E6K9"/>
<keyword evidence="3" id="KW-1185">Reference proteome</keyword>
<dbReference type="RefSeq" id="WP_111899392.1">
    <property type="nucleotide sequence ID" value="NZ_CP033459.1"/>
</dbReference>
<dbReference type="OrthoDB" id="1086438at2"/>
<name>A0A5P8E6K9_9BACT</name>
<evidence type="ECO:0000256" key="1">
    <source>
        <dbReference type="SAM" id="SignalP"/>
    </source>
</evidence>
<feature type="signal peptide" evidence="1">
    <location>
        <begin position="1"/>
        <end position="19"/>
    </location>
</feature>
<dbReference type="KEGG" id="alq:C7Y71_005805"/>
<organism evidence="2 3">
    <name type="scientific">Pseudoprevotella muciniphila</name>
    <dbReference type="NCBI Taxonomy" id="2133944"/>
    <lineage>
        <taxon>Bacteria</taxon>
        <taxon>Pseudomonadati</taxon>
        <taxon>Bacteroidota</taxon>
        <taxon>Bacteroidia</taxon>
        <taxon>Bacteroidales</taxon>
        <taxon>Prevotellaceae</taxon>
        <taxon>Pseudoprevotella</taxon>
    </lineage>
</organism>
<protein>
    <submittedName>
        <fullName evidence="2">Uncharacterized protein</fullName>
    </submittedName>
</protein>
<reference evidence="2 3" key="1">
    <citation type="submission" date="2018-11" db="EMBL/GenBank/DDBJ databases">
        <authorList>
            <person name="Na S.W."/>
            <person name="Baik M."/>
        </authorList>
    </citation>
    <scope>NUCLEOTIDE SEQUENCE [LARGE SCALE GENOMIC DNA]</scope>
    <source>
        <strain evidence="2 3">E39</strain>
    </source>
</reference>
<dbReference type="EMBL" id="CP033459">
    <property type="protein sequence ID" value="QFQ12566.1"/>
    <property type="molecule type" value="Genomic_DNA"/>
</dbReference>
<keyword evidence="1" id="KW-0732">Signal</keyword>
<proteinExistence type="predicted"/>
<accession>A0A5P8E6K9</accession>